<proteinExistence type="predicted"/>
<reference evidence="1" key="1">
    <citation type="journal article" date="2021" name="Proc. Natl. Acad. Sci. U.S.A.">
        <title>A Catalog of Tens of Thousands of Viruses from Human Metagenomes Reveals Hidden Associations with Chronic Diseases.</title>
        <authorList>
            <person name="Tisza M.J."/>
            <person name="Buck C.B."/>
        </authorList>
    </citation>
    <scope>NUCLEOTIDE SEQUENCE</scope>
    <source>
        <strain evidence="1">Ctrcb4</strain>
    </source>
</reference>
<evidence type="ECO:0000313" key="1">
    <source>
        <dbReference type="EMBL" id="DAE33264.1"/>
    </source>
</evidence>
<sequence>MDKLYETLYILYSTELVNLNIGYSLDRKKLNQMIDIIGAIEYIKNTNNDQEDIINIINYYNKYIN</sequence>
<name>A0A8S5RPI4_9VIRU</name>
<organism evidence="1">
    <name type="scientific">virus sp. ctrcb4</name>
    <dbReference type="NCBI Taxonomy" id="2825824"/>
    <lineage>
        <taxon>Viruses</taxon>
    </lineage>
</organism>
<accession>A0A8S5RPI4</accession>
<protein>
    <submittedName>
        <fullName evidence="1">Uncharacterized protein</fullName>
    </submittedName>
</protein>
<dbReference type="EMBL" id="BK059132">
    <property type="protein sequence ID" value="DAE33264.1"/>
    <property type="molecule type" value="Genomic_DNA"/>
</dbReference>